<dbReference type="GO" id="GO:0005789">
    <property type="term" value="C:endoplasmic reticulum membrane"/>
    <property type="evidence" value="ECO:0007669"/>
    <property type="project" value="TreeGrafter"/>
</dbReference>
<keyword evidence="2 10" id="KW-0444">Lipid biosynthesis</keyword>
<dbReference type="GO" id="GO:0042761">
    <property type="term" value="P:very long-chain fatty acid biosynthetic process"/>
    <property type="evidence" value="ECO:0007669"/>
    <property type="project" value="TreeGrafter"/>
</dbReference>
<protein>
    <recommendedName>
        <fullName evidence="10">Elongation of very long chain fatty acids protein</fullName>
        <ecNumber evidence="10">2.3.1.199</ecNumber>
    </recommendedName>
    <alternativeName>
        <fullName evidence="10">Very-long-chain 3-oxoacyl-CoA synthase</fullName>
    </alternativeName>
</protein>
<evidence type="ECO:0000256" key="2">
    <source>
        <dbReference type="ARBA" id="ARBA00022516"/>
    </source>
</evidence>
<evidence type="ECO:0000256" key="10">
    <source>
        <dbReference type="RuleBase" id="RU361115"/>
    </source>
</evidence>
<evidence type="ECO:0000256" key="6">
    <source>
        <dbReference type="ARBA" id="ARBA00022989"/>
    </source>
</evidence>
<keyword evidence="5 10" id="KW-0276">Fatty acid metabolism</keyword>
<name>A0A818N557_9BILA</name>
<dbReference type="EC" id="2.3.1.199" evidence="10"/>
<evidence type="ECO:0000256" key="3">
    <source>
        <dbReference type="ARBA" id="ARBA00022679"/>
    </source>
</evidence>
<keyword evidence="3 10" id="KW-0808">Transferase</keyword>
<dbReference type="GO" id="GO:0019367">
    <property type="term" value="P:fatty acid elongation, saturated fatty acid"/>
    <property type="evidence" value="ECO:0007669"/>
    <property type="project" value="TreeGrafter"/>
</dbReference>
<comment type="subcellular location">
    <subcellularLocation>
        <location evidence="1">Membrane</location>
        <topology evidence="1">Multi-pass membrane protein</topology>
    </subcellularLocation>
</comment>
<feature type="transmembrane region" description="Helical" evidence="10">
    <location>
        <begin position="241"/>
        <end position="264"/>
    </location>
</feature>
<keyword evidence="6 10" id="KW-1133">Transmembrane helix</keyword>
<dbReference type="PANTHER" id="PTHR11157:SF17">
    <property type="entry name" value="ELONGATION OF VERY LONG CHAIN FATTY ACIDS PROTEIN 6"/>
    <property type="match status" value="1"/>
</dbReference>
<feature type="transmembrane region" description="Helical" evidence="10">
    <location>
        <begin position="151"/>
        <end position="171"/>
    </location>
</feature>
<dbReference type="GO" id="GO:0034626">
    <property type="term" value="P:fatty acid elongation, polyunsaturated fatty acid"/>
    <property type="evidence" value="ECO:0007669"/>
    <property type="project" value="TreeGrafter"/>
</dbReference>
<dbReference type="EMBL" id="CAJNOG010000022">
    <property type="protein sequence ID" value="CAF0778527.1"/>
    <property type="molecule type" value="Genomic_DNA"/>
</dbReference>
<sequence length="277" mass="33247">MKIYSSIVDPSHVTHRWVFDFELLLFSRENLVAIENFMYKWWWISIPYALLYIIAIFIGQEWMRKRNKKYELRGALILWNTFLALFSFWGACRCVPELLHSLTKHGFQHSLCDPILKEGITGLWLWLFIISKVPETIDTLFIVLRRQELIFLHWFHHASVLVYCFYSYGLFAPSGRWFTTINLCIHAIMYGYFALRAARFRIPRFIQQSITVFQLIQMIIGCIVNISAYKYKSDGYYCMTSYSNIIVSLLLYFAYLILFAYFFYTTYLQKRTKKRRD</sequence>
<dbReference type="Proteomes" id="UP000663844">
    <property type="component" value="Unassembled WGS sequence"/>
</dbReference>
<comment type="catalytic activity">
    <reaction evidence="10">
        <text>a very-long-chain acyl-CoA + malonyl-CoA + H(+) = a very-long-chain 3-oxoacyl-CoA + CO2 + CoA</text>
        <dbReference type="Rhea" id="RHEA:32727"/>
        <dbReference type="ChEBI" id="CHEBI:15378"/>
        <dbReference type="ChEBI" id="CHEBI:16526"/>
        <dbReference type="ChEBI" id="CHEBI:57287"/>
        <dbReference type="ChEBI" id="CHEBI:57384"/>
        <dbReference type="ChEBI" id="CHEBI:90725"/>
        <dbReference type="ChEBI" id="CHEBI:90736"/>
        <dbReference type="EC" id="2.3.1.199"/>
    </reaction>
</comment>
<evidence type="ECO:0000256" key="8">
    <source>
        <dbReference type="ARBA" id="ARBA00023136"/>
    </source>
</evidence>
<dbReference type="AlphaFoldDB" id="A0A818N557"/>
<feature type="transmembrane region" description="Helical" evidence="10">
    <location>
        <begin position="70"/>
        <end position="91"/>
    </location>
</feature>
<dbReference type="GO" id="GO:0030148">
    <property type="term" value="P:sphingolipid biosynthetic process"/>
    <property type="evidence" value="ECO:0007669"/>
    <property type="project" value="TreeGrafter"/>
</dbReference>
<dbReference type="PANTHER" id="PTHR11157">
    <property type="entry name" value="FATTY ACID ACYL TRANSFERASE-RELATED"/>
    <property type="match status" value="1"/>
</dbReference>
<evidence type="ECO:0000313" key="12">
    <source>
        <dbReference type="EMBL" id="CAF3599955.1"/>
    </source>
</evidence>
<comment type="caution">
    <text evidence="12">The sequence shown here is derived from an EMBL/GenBank/DDBJ whole genome shotgun (WGS) entry which is preliminary data.</text>
</comment>
<evidence type="ECO:0000313" key="11">
    <source>
        <dbReference type="EMBL" id="CAF0778527.1"/>
    </source>
</evidence>
<evidence type="ECO:0000256" key="9">
    <source>
        <dbReference type="ARBA" id="ARBA00023160"/>
    </source>
</evidence>
<proteinExistence type="inferred from homology"/>
<feature type="transmembrane region" description="Helical" evidence="10">
    <location>
        <begin position="210"/>
        <end position="229"/>
    </location>
</feature>
<feature type="transmembrane region" description="Helical" evidence="10">
    <location>
        <begin position="123"/>
        <end position="144"/>
    </location>
</feature>
<accession>A0A818N557</accession>
<keyword evidence="7 10" id="KW-0443">Lipid metabolism</keyword>
<keyword evidence="4 10" id="KW-0812">Transmembrane</keyword>
<dbReference type="Proteomes" id="UP000663845">
    <property type="component" value="Unassembled WGS sequence"/>
</dbReference>
<comment type="similarity">
    <text evidence="10">Belongs to the ELO family.</text>
</comment>
<evidence type="ECO:0000256" key="5">
    <source>
        <dbReference type="ARBA" id="ARBA00022832"/>
    </source>
</evidence>
<keyword evidence="9 10" id="KW-0275">Fatty acid biosynthesis</keyword>
<evidence type="ECO:0000256" key="4">
    <source>
        <dbReference type="ARBA" id="ARBA00022692"/>
    </source>
</evidence>
<evidence type="ECO:0000256" key="7">
    <source>
        <dbReference type="ARBA" id="ARBA00023098"/>
    </source>
</evidence>
<keyword evidence="8 10" id="KW-0472">Membrane</keyword>
<dbReference type="PROSITE" id="PS01188">
    <property type="entry name" value="ELO"/>
    <property type="match status" value="1"/>
</dbReference>
<dbReference type="GO" id="GO:0009922">
    <property type="term" value="F:fatty acid elongase activity"/>
    <property type="evidence" value="ECO:0007669"/>
    <property type="project" value="UniProtKB-EC"/>
</dbReference>
<gene>
    <name evidence="11" type="ORF">JYZ213_LOCUS4035</name>
    <name evidence="12" type="ORF">OXD698_LOCUS6361</name>
</gene>
<dbReference type="Pfam" id="PF01151">
    <property type="entry name" value="ELO"/>
    <property type="match status" value="1"/>
</dbReference>
<evidence type="ECO:0000313" key="13">
    <source>
        <dbReference type="Proteomes" id="UP000663844"/>
    </source>
</evidence>
<dbReference type="InterPro" id="IPR030457">
    <property type="entry name" value="ELO_CS"/>
</dbReference>
<organism evidence="12 13">
    <name type="scientific">Adineta steineri</name>
    <dbReference type="NCBI Taxonomy" id="433720"/>
    <lineage>
        <taxon>Eukaryota</taxon>
        <taxon>Metazoa</taxon>
        <taxon>Spiralia</taxon>
        <taxon>Gnathifera</taxon>
        <taxon>Rotifera</taxon>
        <taxon>Eurotatoria</taxon>
        <taxon>Bdelloidea</taxon>
        <taxon>Adinetida</taxon>
        <taxon>Adinetidae</taxon>
        <taxon>Adineta</taxon>
    </lineage>
</organism>
<feature type="transmembrane region" description="Helical" evidence="10">
    <location>
        <begin position="41"/>
        <end position="58"/>
    </location>
</feature>
<dbReference type="InterPro" id="IPR002076">
    <property type="entry name" value="ELO_fam"/>
</dbReference>
<feature type="transmembrane region" description="Helical" evidence="10">
    <location>
        <begin position="177"/>
        <end position="198"/>
    </location>
</feature>
<evidence type="ECO:0000256" key="1">
    <source>
        <dbReference type="ARBA" id="ARBA00004141"/>
    </source>
</evidence>
<dbReference type="EMBL" id="CAJOAZ010000275">
    <property type="protein sequence ID" value="CAF3599955.1"/>
    <property type="molecule type" value="Genomic_DNA"/>
</dbReference>
<reference evidence="12" key="1">
    <citation type="submission" date="2021-02" db="EMBL/GenBank/DDBJ databases">
        <authorList>
            <person name="Nowell W R."/>
        </authorList>
    </citation>
    <scope>NUCLEOTIDE SEQUENCE</scope>
</reference>
<dbReference type="GO" id="GO:0034625">
    <property type="term" value="P:fatty acid elongation, monounsaturated fatty acid"/>
    <property type="evidence" value="ECO:0007669"/>
    <property type="project" value="TreeGrafter"/>
</dbReference>